<dbReference type="Gene3D" id="3.40.710.10">
    <property type="entry name" value="DD-peptidase/beta-lactamase superfamily"/>
    <property type="match status" value="1"/>
</dbReference>
<protein>
    <recommendedName>
        <fullName evidence="2">Beta-lactamase-related domain-containing protein</fullName>
    </recommendedName>
</protein>
<evidence type="ECO:0000259" key="2">
    <source>
        <dbReference type="Pfam" id="PF00144"/>
    </source>
</evidence>
<evidence type="ECO:0000256" key="1">
    <source>
        <dbReference type="SAM" id="MobiDB-lite"/>
    </source>
</evidence>
<dbReference type="SUPFAM" id="SSF56601">
    <property type="entry name" value="beta-lactamase/transpeptidase-like"/>
    <property type="match status" value="1"/>
</dbReference>
<comment type="caution">
    <text evidence="3">The sequence shown here is derived from an EMBL/GenBank/DDBJ whole genome shotgun (WGS) entry which is preliminary data.</text>
</comment>
<dbReference type="InterPro" id="IPR012338">
    <property type="entry name" value="Beta-lactam/transpept-like"/>
</dbReference>
<evidence type="ECO:0000313" key="3">
    <source>
        <dbReference type="EMBL" id="MDV6271256.1"/>
    </source>
</evidence>
<reference evidence="3 4" key="1">
    <citation type="submission" date="2023-10" db="EMBL/GenBank/DDBJ databases">
        <title>Development of a sustainable strategy for remediation of hydrocarbon-contaminated territories based on the waste exchange concept.</title>
        <authorList>
            <person name="Krivoruchko A."/>
        </authorList>
    </citation>
    <scope>NUCLEOTIDE SEQUENCE [LARGE SCALE GENOMIC DNA]</scope>
    <source>
        <strain evidence="3 4">IEGM 1203</strain>
    </source>
</reference>
<proteinExistence type="predicted"/>
<dbReference type="EMBL" id="JAWLKB010000036">
    <property type="protein sequence ID" value="MDV6271256.1"/>
    <property type="molecule type" value="Genomic_DNA"/>
</dbReference>
<dbReference type="InterPro" id="IPR001466">
    <property type="entry name" value="Beta-lactam-related"/>
</dbReference>
<dbReference type="Proteomes" id="UP001185927">
    <property type="component" value="Unassembled WGS sequence"/>
</dbReference>
<dbReference type="RefSeq" id="WP_317545715.1">
    <property type="nucleotide sequence ID" value="NZ_JAWLKB010000036.1"/>
</dbReference>
<name>A0ABU4C4T2_RHOGO</name>
<gene>
    <name evidence="3" type="ORF">R3Q16_32070</name>
</gene>
<feature type="region of interest" description="Disordered" evidence="1">
    <location>
        <begin position="1"/>
        <end position="25"/>
    </location>
</feature>
<accession>A0ABU4C4T2</accession>
<feature type="domain" description="Beta-lactamase-related" evidence="2">
    <location>
        <begin position="22"/>
        <end position="86"/>
    </location>
</feature>
<keyword evidence="4" id="KW-1185">Reference proteome</keyword>
<evidence type="ECO:0000313" key="4">
    <source>
        <dbReference type="Proteomes" id="UP001185927"/>
    </source>
</evidence>
<dbReference type="Pfam" id="PF00144">
    <property type="entry name" value="Beta-lactamase"/>
    <property type="match status" value="1"/>
</dbReference>
<organism evidence="3 4">
    <name type="scientific">Rhodococcus globerulus</name>
    <dbReference type="NCBI Taxonomy" id="33008"/>
    <lineage>
        <taxon>Bacteria</taxon>
        <taxon>Bacillati</taxon>
        <taxon>Actinomycetota</taxon>
        <taxon>Actinomycetes</taxon>
        <taxon>Mycobacteriales</taxon>
        <taxon>Nocardiaceae</taxon>
        <taxon>Rhodococcus</taxon>
    </lineage>
</organism>
<sequence>MTRKFRSSTPPLVPGIGGRAPTDITEIDPSRGWAAGQLISTASDLNQFHSALLDGDLLPTAQLNQMHTTVPAEETFGSGAHYGLGLVSR</sequence>